<gene>
    <name evidence="1" type="ORF">L1987_54472</name>
</gene>
<dbReference type="EMBL" id="CM042035">
    <property type="protein sequence ID" value="KAI3754684.1"/>
    <property type="molecule type" value="Genomic_DNA"/>
</dbReference>
<dbReference type="Proteomes" id="UP001056120">
    <property type="component" value="Linkage Group LG18"/>
</dbReference>
<keyword evidence="2" id="KW-1185">Reference proteome</keyword>
<comment type="caution">
    <text evidence="1">The sequence shown here is derived from an EMBL/GenBank/DDBJ whole genome shotgun (WGS) entry which is preliminary data.</text>
</comment>
<organism evidence="1 2">
    <name type="scientific">Smallanthus sonchifolius</name>
    <dbReference type="NCBI Taxonomy" id="185202"/>
    <lineage>
        <taxon>Eukaryota</taxon>
        <taxon>Viridiplantae</taxon>
        <taxon>Streptophyta</taxon>
        <taxon>Embryophyta</taxon>
        <taxon>Tracheophyta</taxon>
        <taxon>Spermatophyta</taxon>
        <taxon>Magnoliopsida</taxon>
        <taxon>eudicotyledons</taxon>
        <taxon>Gunneridae</taxon>
        <taxon>Pentapetalae</taxon>
        <taxon>asterids</taxon>
        <taxon>campanulids</taxon>
        <taxon>Asterales</taxon>
        <taxon>Asteraceae</taxon>
        <taxon>Asteroideae</taxon>
        <taxon>Heliantheae alliance</taxon>
        <taxon>Millerieae</taxon>
        <taxon>Smallanthus</taxon>
    </lineage>
</organism>
<evidence type="ECO:0000313" key="2">
    <source>
        <dbReference type="Proteomes" id="UP001056120"/>
    </source>
</evidence>
<reference evidence="2" key="1">
    <citation type="journal article" date="2022" name="Mol. Ecol. Resour.">
        <title>The genomes of chicory, endive, great burdock and yacon provide insights into Asteraceae palaeo-polyploidization history and plant inulin production.</title>
        <authorList>
            <person name="Fan W."/>
            <person name="Wang S."/>
            <person name="Wang H."/>
            <person name="Wang A."/>
            <person name="Jiang F."/>
            <person name="Liu H."/>
            <person name="Zhao H."/>
            <person name="Xu D."/>
            <person name="Zhang Y."/>
        </authorList>
    </citation>
    <scope>NUCLEOTIDE SEQUENCE [LARGE SCALE GENOMIC DNA]</scope>
    <source>
        <strain evidence="2">cv. Yunnan</strain>
    </source>
</reference>
<protein>
    <submittedName>
        <fullName evidence="1">Uncharacterized protein</fullName>
    </submittedName>
</protein>
<reference evidence="1 2" key="2">
    <citation type="journal article" date="2022" name="Mol. Ecol. Resour.">
        <title>The genomes of chicory, endive, great burdock and yacon provide insights into Asteraceae paleo-polyploidization history and plant inulin production.</title>
        <authorList>
            <person name="Fan W."/>
            <person name="Wang S."/>
            <person name="Wang H."/>
            <person name="Wang A."/>
            <person name="Jiang F."/>
            <person name="Liu H."/>
            <person name="Zhao H."/>
            <person name="Xu D."/>
            <person name="Zhang Y."/>
        </authorList>
    </citation>
    <scope>NUCLEOTIDE SEQUENCE [LARGE SCALE GENOMIC DNA]</scope>
    <source>
        <strain evidence="2">cv. Yunnan</strain>
        <tissue evidence="1">Leaves</tissue>
    </source>
</reference>
<sequence>MKSTATTSHRFWAIVLYAAQSESNKRVKLNWVNARLSTLVRFSAHWNLNWGFGSPSAAEAYALLSTLAISTGILIPIPLI</sequence>
<proteinExistence type="predicted"/>
<name>A0ACB9E6Z5_9ASTR</name>
<evidence type="ECO:0000313" key="1">
    <source>
        <dbReference type="EMBL" id="KAI3754684.1"/>
    </source>
</evidence>
<accession>A0ACB9E6Z5</accession>